<evidence type="ECO:0000256" key="1">
    <source>
        <dbReference type="SAM" id="Phobius"/>
    </source>
</evidence>
<reference evidence="2 3" key="1">
    <citation type="submission" date="2016-10" db="EMBL/GenBank/DDBJ databases">
        <authorList>
            <person name="de Groot N.N."/>
        </authorList>
    </citation>
    <scope>NUCLEOTIDE SEQUENCE [LARGE SCALE GENOMIC DNA]</scope>
    <source>
        <strain evidence="2">MBHS1</strain>
    </source>
</reference>
<keyword evidence="1" id="KW-0812">Transmembrane</keyword>
<name>A0A1H6FGP4_9GAMM</name>
<proteinExistence type="predicted"/>
<evidence type="ECO:0000313" key="2">
    <source>
        <dbReference type="EMBL" id="SEH08174.1"/>
    </source>
</evidence>
<organism evidence="2 3">
    <name type="scientific">Candidatus Venteria ishoeyi</name>
    <dbReference type="NCBI Taxonomy" id="1899563"/>
    <lineage>
        <taxon>Bacteria</taxon>
        <taxon>Pseudomonadati</taxon>
        <taxon>Pseudomonadota</taxon>
        <taxon>Gammaproteobacteria</taxon>
        <taxon>Thiotrichales</taxon>
        <taxon>Thiotrichaceae</taxon>
        <taxon>Venteria</taxon>
    </lineage>
</organism>
<dbReference type="RefSeq" id="WP_103921746.1">
    <property type="nucleotide sequence ID" value="NZ_FMSV02000544.1"/>
</dbReference>
<keyword evidence="3" id="KW-1185">Reference proteome</keyword>
<gene>
    <name evidence="2" type="ORF">MBHS_04064</name>
</gene>
<protein>
    <submittedName>
        <fullName evidence="2">Uncharacterized protein</fullName>
    </submittedName>
</protein>
<dbReference type="EMBL" id="FMSV02000544">
    <property type="protein sequence ID" value="SEH08174.1"/>
    <property type="molecule type" value="Genomic_DNA"/>
</dbReference>
<sequence length="212" mass="25370">MNIGIQLDIDFSLLRFPLFLFIFSFIISIAIVKVSDYYETQARQHNIEQKKRQQQADERFKETQEALSIAQDFYPDFQKLEQHHFLTAEQRLNDWIKVLRNMQNELELPGRLNPRDTENRIYHVPGIPVSKGFKVQLWSSSFDLPLLHMNDFFRFIKSIARQQTNRLYTFKSCSINRLHALNYKWKKSPGKKNLEAHCDLHWYTAEVKDDME</sequence>
<keyword evidence="1" id="KW-1133">Transmembrane helix</keyword>
<dbReference type="AlphaFoldDB" id="A0A1H6FGP4"/>
<feature type="transmembrane region" description="Helical" evidence="1">
    <location>
        <begin position="12"/>
        <end position="32"/>
    </location>
</feature>
<evidence type="ECO:0000313" key="3">
    <source>
        <dbReference type="Proteomes" id="UP000236724"/>
    </source>
</evidence>
<keyword evidence="1" id="KW-0472">Membrane</keyword>
<accession>A0A1H6FGP4</accession>
<dbReference type="Proteomes" id="UP000236724">
    <property type="component" value="Unassembled WGS sequence"/>
</dbReference>